<gene>
    <name evidence="1" type="ORF">Adt_33706</name>
</gene>
<proteinExistence type="predicted"/>
<name>A0ABD1QX05_9LAMI</name>
<reference evidence="2" key="1">
    <citation type="submission" date="2024-07" db="EMBL/GenBank/DDBJ databases">
        <title>Two chromosome-level genome assemblies of Korean endemic species Abeliophyllum distichum and Forsythia ovata (Oleaceae).</title>
        <authorList>
            <person name="Jang H."/>
        </authorList>
    </citation>
    <scope>NUCLEOTIDE SEQUENCE [LARGE SCALE GENOMIC DNA]</scope>
</reference>
<comment type="caution">
    <text evidence="1">The sequence shown here is derived from an EMBL/GenBank/DDBJ whole genome shotgun (WGS) entry which is preliminary data.</text>
</comment>
<sequence length="334" mass="38482">MSYGGDGAGDRPQQPPHRIDSTCESGIGHFAFDNIERIMQRIRNNTKHFTHFVGYQVRFTVLPCYPSWTEVPEEQRARLRSIIEIALAVDRYRYYKLKVHNHLKAHRTQPIIRTICLPRTGRSALTSSPVLLSWDGPRKIRHIEEMLNTRACKGSNNFSATCYDEVQLNFAISLYKSSMHYVTMSTNYISRLNFCSGTSRPSSGRALLSRSGLFIPSEMAIGKTHRRLVTMLPPVVHRWTSVLLQRRFSENDEVTSVGLTGSEEHISLPRFYRCIEAPQRTFHQFSGDPHSDDHRFAIYKAQLRRMQREIELLKNSILVVVPEEEDNEDTDEGL</sequence>
<dbReference type="EMBL" id="JBFOLK010000010">
    <property type="protein sequence ID" value="KAL2480740.1"/>
    <property type="molecule type" value="Genomic_DNA"/>
</dbReference>
<evidence type="ECO:0000313" key="2">
    <source>
        <dbReference type="Proteomes" id="UP001604336"/>
    </source>
</evidence>
<dbReference type="Proteomes" id="UP001604336">
    <property type="component" value="Unassembled WGS sequence"/>
</dbReference>
<protein>
    <submittedName>
        <fullName evidence="1">Uncharacterized protein</fullName>
    </submittedName>
</protein>
<accession>A0ABD1QX05</accession>
<dbReference type="AlphaFoldDB" id="A0ABD1QX05"/>
<evidence type="ECO:0000313" key="1">
    <source>
        <dbReference type="EMBL" id="KAL2480740.1"/>
    </source>
</evidence>
<keyword evidence="2" id="KW-1185">Reference proteome</keyword>
<organism evidence="1 2">
    <name type="scientific">Abeliophyllum distichum</name>
    <dbReference type="NCBI Taxonomy" id="126358"/>
    <lineage>
        <taxon>Eukaryota</taxon>
        <taxon>Viridiplantae</taxon>
        <taxon>Streptophyta</taxon>
        <taxon>Embryophyta</taxon>
        <taxon>Tracheophyta</taxon>
        <taxon>Spermatophyta</taxon>
        <taxon>Magnoliopsida</taxon>
        <taxon>eudicotyledons</taxon>
        <taxon>Gunneridae</taxon>
        <taxon>Pentapetalae</taxon>
        <taxon>asterids</taxon>
        <taxon>lamiids</taxon>
        <taxon>Lamiales</taxon>
        <taxon>Oleaceae</taxon>
        <taxon>Forsythieae</taxon>
        <taxon>Abeliophyllum</taxon>
    </lineage>
</organism>